<dbReference type="Proteomes" id="UP001141253">
    <property type="component" value="Chromosome 16"/>
</dbReference>
<comment type="caution">
    <text evidence="1">The sequence shown here is derived from an EMBL/GenBank/DDBJ whole genome shotgun (WGS) entry which is preliminary data.</text>
</comment>
<gene>
    <name evidence="1" type="ORF">OIU77_015409</name>
</gene>
<protein>
    <submittedName>
        <fullName evidence="1">Uncharacterized protein</fullName>
    </submittedName>
</protein>
<evidence type="ECO:0000313" key="1">
    <source>
        <dbReference type="EMBL" id="KAJ6301093.1"/>
    </source>
</evidence>
<keyword evidence="2" id="KW-1185">Reference proteome</keyword>
<proteinExistence type="predicted"/>
<reference evidence="1" key="2">
    <citation type="journal article" date="2023" name="Int. J. Mol. Sci.">
        <title>De Novo Assembly and Annotation of 11 Diverse Shrub Willow (Salix) Genomes Reveals Novel Gene Organization in Sex-Linked Regions.</title>
        <authorList>
            <person name="Hyden B."/>
            <person name="Feng K."/>
            <person name="Yates T.B."/>
            <person name="Jawdy S."/>
            <person name="Cereghino C."/>
            <person name="Smart L.B."/>
            <person name="Muchero W."/>
        </authorList>
    </citation>
    <scope>NUCLEOTIDE SEQUENCE</scope>
    <source>
        <tissue evidence="1">Shoot tip</tissue>
    </source>
</reference>
<reference evidence="1" key="1">
    <citation type="submission" date="2022-10" db="EMBL/GenBank/DDBJ databases">
        <authorList>
            <person name="Hyden B.L."/>
            <person name="Feng K."/>
            <person name="Yates T."/>
            <person name="Jawdy S."/>
            <person name="Smart L.B."/>
            <person name="Muchero W."/>
        </authorList>
    </citation>
    <scope>NUCLEOTIDE SEQUENCE</scope>
    <source>
        <tissue evidence="1">Shoot tip</tissue>
    </source>
</reference>
<organism evidence="1 2">
    <name type="scientific">Salix suchowensis</name>
    <dbReference type="NCBI Taxonomy" id="1278906"/>
    <lineage>
        <taxon>Eukaryota</taxon>
        <taxon>Viridiplantae</taxon>
        <taxon>Streptophyta</taxon>
        <taxon>Embryophyta</taxon>
        <taxon>Tracheophyta</taxon>
        <taxon>Spermatophyta</taxon>
        <taxon>Magnoliopsida</taxon>
        <taxon>eudicotyledons</taxon>
        <taxon>Gunneridae</taxon>
        <taxon>Pentapetalae</taxon>
        <taxon>rosids</taxon>
        <taxon>fabids</taxon>
        <taxon>Malpighiales</taxon>
        <taxon>Salicaceae</taxon>
        <taxon>Saliceae</taxon>
        <taxon>Salix</taxon>
    </lineage>
</organism>
<evidence type="ECO:0000313" key="2">
    <source>
        <dbReference type="Proteomes" id="UP001141253"/>
    </source>
</evidence>
<accession>A0ABQ8ZGW3</accession>
<name>A0ABQ8ZGW3_9ROSI</name>
<dbReference type="EMBL" id="JAPFFI010000027">
    <property type="protein sequence ID" value="KAJ6301093.1"/>
    <property type="molecule type" value="Genomic_DNA"/>
</dbReference>
<sequence length="18" mass="2286">MRIVDAMISFFFFGRDWF</sequence>